<dbReference type="RefSeq" id="WP_190260256.1">
    <property type="nucleotide sequence ID" value="NZ_CP053923.1"/>
</dbReference>
<reference evidence="1 2" key="1">
    <citation type="submission" date="2020-05" db="EMBL/GenBank/DDBJ databases">
        <title>Complete closed genome sequence of Defluviicoccus vanus.</title>
        <authorList>
            <person name="Bessarab I."/>
            <person name="Arumugam K."/>
            <person name="Maszenan A.M."/>
            <person name="Seviour R.J."/>
            <person name="Williams R.B."/>
        </authorList>
    </citation>
    <scope>NUCLEOTIDE SEQUENCE [LARGE SCALE GENOMIC DNA]</scope>
    <source>
        <strain evidence="1 2">Ben 114</strain>
    </source>
</reference>
<dbReference type="EMBL" id="CP053923">
    <property type="protein sequence ID" value="QNT69740.1"/>
    <property type="molecule type" value="Genomic_DNA"/>
</dbReference>
<proteinExistence type="predicted"/>
<gene>
    <name evidence="1" type="ORF">HQ394_10950</name>
</gene>
<evidence type="ECO:0000313" key="1">
    <source>
        <dbReference type="EMBL" id="QNT69740.1"/>
    </source>
</evidence>
<dbReference type="InterPro" id="IPR025522">
    <property type="entry name" value="DUF4410"/>
</dbReference>
<sequence length="223" mass="22514">MFALILLAGCASSEVSDYRPYQGKLVKPDRILVYNFAASPADLPPGLKLSGPGFGSTQPTAEQHALGRQLGAAIASDLVTEMQNMRLPAVRAAGQPPLKVNDIALIGYFTTVDAGSAAKRVGLGFGSGGAELQTVVNGFVMTAQGMSPLGSGTVDAGSGKTPGAAAPLVVAVATGNPLGLVVSSATKGYGEVSGSETIEGAAERTAQDIAAKIKITAEKQGWI</sequence>
<accession>A0A7H1N204</accession>
<evidence type="ECO:0000313" key="2">
    <source>
        <dbReference type="Proteomes" id="UP000516369"/>
    </source>
</evidence>
<keyword evidence="2" id="KW-1185">Reference proteome</keyword>
<organism evidence="1 2">
    <name type="scientific">Defluviicoccus vanus</name>
    <dbReference type="NCBI Taxonomy" id="111831"/>
    <lineage>
        <taxon>Bacteria</taxon>
        <taxon>Pseudomonadati</taxon>
        <taxon>Pseudomonadota</taxon>
        <taxon>Alphaproteobacteria</taxon>
        <taxon>Rhodospirillales</taxon>
        <taxon>Rhodospirillaceae</taxon>
        <taxon>Defluviicoccus</taxon>
    </lineage>
</organism>
<dbReference type="Pfam" id="PF14366">
    <property type="entry name" value="DUF4410"/>
    <property type="match status" value="1"/>
</dbReference>
<dbReference type="AlphaFoldDB" id="A0A7H1N204"/>
<protein>
    <submittedName>
        <fullName evidence="1">DUF4410 domain-containing protein</fullName>
    </submittedName>
</protein>
<dbReference type="Proteomes" id="UP000516369">
    <property type="component" value="Chromosome"/>
</dbReference>
<name>A0A7H1N204_9PROT</name>
<dbReference type="KEGG" id="dvn:HQ394_10950"/>